<reference evidence="2 3" key="1">
    <citation type="submission" date="2019-12" db="EMBL/GenBank/DDBJ databases">
        <title>Genomic-based taxomic classification of the family Erythrobacteraceae.</title>
        <authorList>
            <person name="Xu L."/>
        </authorList>
    </citation>
    <scope>NUCLEOTIDE SEQUENCE [LARGE SCALE GENOMIC DNA]</scope>
    <source>
        <strain evidence="2 3">M0322</strain>
    </source>
</reference>
<gene>
    <name evidence="2" type="ORF">GRI99_12165</name>
</gene>
<evidence type="ECO:0000313" key="3">
    <source>
        <dbReference type="Proteomes" id="UP000466966"/>
    </source>
</evidence>
<evidence type="ECO:0000313" key="2">
    <source>
        <dbReference type="EMBL" id="MXO72383.1"/>
    </source>
</evidence>
<keyword evidence="3" id="KW-1185">Reference proteome</keyword>
<protein>
    <submittedName>
        <fullName evidence="2">Helix-turn-helix domain-containing protein</fullName>
    </submittedName>
</protein>
<organism evidence="2 3">
    <name type="scientific">Alteraurantiacibacter buctensis</name>
    <dbReference type="NCBI Taxonomy" id="1503981"/>
    <lineage>
        <taxon>Bacteria</taxon>
        <taxon>Pseudomonadati</taxon>
        <taxon>Pseudomonadota</taxon>
        <taxon>Alphaproteobacteria</taxon>
        <taxon>Sphingomonadales</taxon>
        <taxon>Erythrobacteraceae</taxon>
        <taxon>Alteraurantiacibacter</taxon>
    </lineage>
</organism>
<dbReference type="Proteomes" id="UP000466966">
    <property type="component" value="Unassembled WGS sequence"/>
</dbReference>
<dbReference type="AlphaFoldDB" id="A0A844Z3D3"/>
<comment type="caution">
    <text evidence="2">The sequence shown here is derived from an EMBL/GenBank/DDBJ whole genome shotgun (WGS) entry which is preliminary data.</text>
</comment>
<proteinExistence type="predicted"/>
<dbReference type="EMBL" id="WTYV01000005">
    <property type="protein sequence ID" value="MXO72383.1"/>
    <property type="molecule type" value="Genomic_DNA"/>
</dbReference>
<name>A0A844Z3D3_9SPHN</name>
<sequence length="70" mass="7751">MQKFIDVGGNIQPLAMRPKEAWEMLKIGKTKGWELVARGDLEAFKIDGATRITTASIHALVQRQLMQAAA</sequence>
<dbReference type="InterPro" id="IPR041657">
    <property type="entry name" value="HTH_17"/>
</dbReference>
<accession>A0A844Z3D3</accession>
<feature type="domain" description="Helix-turn-helix" evidence="1">
    <location>
        <begin position="16"/>
        <end position="64"/>
    </location>
</feature>
<dbReference type="Pfam" id="PF12728">
    <property type="entry name" value="HTH_17"/>
    <property type="match status" value="1"/>
</dbReference>
<dbReference type="OrthoDB" id="7874861at2"/>
<evidence type="ECO:0000259" key="1">
    <source>
        <dbReference type="Pfam" id="PF12728"/>
    </source>
</evidence>
<dbReference type="RefSeq" id="WP_160772327.1">
    <property type="nucleotide sequence ID" value="NZ_WTYV01000005.1"/>
</dbReference>